<dbReference type="AlphaFoldDB" id="A0A9P6FKN7"/>
<protein>
    <submittedName>
        <fullName evidence="1">Uncharacterized protein</fullName>
    </submittedName>
</protein>
<accession>A0A9P6FKN7</accession>
<proteinExistence type="predicted"/>
<sequence>HGYCLPPFLYRNAPVFAFKVPHQPYSNKVVQGRHSNQIGPQFFGQKFYLLLGRTGGLSWFSRH</sequence>
<feature type="non-terminal residue" evidence="1">
    <location>
        <position position="63"/>
    </location>
</feature>
<evidence type="ECO:0000313" key="2">
    <source>
        <dbReference type="Proteomes" id="UP000780801"/>
    </source>
</evidence>
<organism evidence="1 2">
    <name type="scientific">Lunasporangiospora selenospora</name>
    <dbReference type="NCBI Taxonomy" id="979761"/>
    <lineage>
        <taxon>Eukaryota</taxon>
        <taxon>Fungi</taxon>
        <taxon>Fungi incertae sedis</taxon>
        <taxon>Mucoromycota</taxon>
        <taxon>Mortierellomycotina</taxon>
        <taxon>Mortierellomycetes</taxon>
        <taxon>Mortierellales</taxon>
        <taxon>Mortierellaceae</taxon>
        <taxon>Lunasporangiospora</taxon>
    </lineage>
</organism>
<name>A0A9P6FKN7_9FUNG</name>
<comment type="caution">
    <text evidence="1">The sequence shown here is derived from an EMBL/GenBank/DDBJ whole genome shotgun (WGS) entry which is preliminary data.</text>
</comment>
<feature type="non-terminal residue" evidence="1">
    <location>
        <position position="1"/>
    </location>
</feature>
<dbReference type="EMBL" id="JAABOA010005148">
    <property type="protein sequence ID" value="KAF9577207.1"/>
    <property type="molecule type" value="Genomic_DNA"/>
</dbReference>
<evidence type="ECO:0000313" key="1">
    <source>
        <dbReference type="EMBL" id="KAF9577207.1"/>
    </source>
</evidence>
<keyword evidence="2" id="KW-1185">Reference proteome</keyword>
<reference evidence="1" key="1">
    <citation type="journal article" date="2020" name="Fungal Divers.">
        <title>Resolving the Mortierellaceae phylogeny through synthesis of multi-gene phylogenetics and phylogenomics.</title>
        <authorList>
            <person name="Vandepol N."/>
            <person name="Liber J."/>
            <person name="Desiro A."/>
            <person name="Na H."/>
            <person name="Kennedy M."/>
            <person name="Barry K."/>
            <person name="Grigoriev I.V."/>
            <person name="Miller A.N."/>
            <person name="O'Donnell K."/>
            <person name="Stajich J.E."/>
            <person name="Bonito G."/>
        </authorList>
    </citation>
    <scope>NUCLEOTIDE SEQUENCE</scope>
    <source>
        <strain evidence="1">KOD1015</strain>
    </source>
</reference>
<gene>
    <name evidence="1" type="ORF">BGW38_007738</name>
</gene>
<dbReference type="Proteomes" id="UP000780801">
    <property type="component" value="Unassembled WGS sequence"/>
</dbReference>